<accession>A0A4R5D6A6</accession>
<evidence type="ECO:0000313" key="1">
    <source>
        <dbReference type="EMBL" id="TDE09032.1"/>
    </source>
</evidence>
<name>A0A4R5D6A6_9BACT</name>
<comment type="caution">
    <text evidence="1">The sequence shown here is derived from an EMBL/GenBank/DDBJ whole genome shotgun (WGS) entry which is preliminary data.</text>
</comment>
<dbReference type="EMBL" id="SMFL01000022">
    <property type="protein sequence ID" value="TDE09032.1"/>
    <property type="molecule type" value="Genomic_DNA"/>
</dbReference>
<reference evidence="1 2" key="1">
    <citation type="submission" date="2019-03" db="EMBL/GenBank/DDBJ databases">
        <title>Dyadobacter AR-3-6 sp. nov., isolated from arctic soil.</title>
        <authorList>
            <person name="Chaudhary D.K."/>
        </authorList>
    </citation>
    <scope>NUCLEOTIDE SEQUENCE [LARGE SCALE GENOMIC DNA]</scope>
    <source>
        <strain evidence="1 2">AR-3-6</strain>
    </source>
</reference>
<dbReference type="RefSeq" id="WP_131962470.1">
    <property type="nucleotide sequence ID" value="NZ_SMFL01000022.1"/>
</dbReference>
<keyword evidence="2" id="KW-1185">Reference proteome</keyword>
<evidence type="ECO:0000313" key="2">
    <source>
        <dbReference type="Proteomes" id="UP000294850"/>
    </source>
</evidence>
<dbReference type="AlphaFoldDB" id="A0A4R5D6A6"/>
<protein>
    <submittedName>
        <fullName evidence="1">Uncharacterized protein</fullName>
    </submittedName>
</protein>
<dbReference type="OrthoDB" id="9875501at2"/>
<sequence length="140" mass="15612">MATKGVLCILLIISYFQMQETDCEGWMKKLHVPDDGRIISFRYEKPPLVSGLGAGTKVQDSSGSYGDIFIALVINNNDQIFCSKIVKGDSALSAKLGKYLGRQTVTSAENYGRKVYSLMTVRIQFIDIVNGKSKRRKNRP</sequence>
<gene>
    <name evidence="1" type="ORF">E0F88_31615</name>
</gene>
<organism evidence="1 2">
    <name type="scientific">Dyadobacter psychrotolerans</name>
    <dbReference type="NCBI Taxonomy" id="2541721"/>
    <lineage>
        <taxon>Bacteria</taxon>
        <taxon>Pseudomonadati</taxon>
        <taxon>Bacteroidota</taxon>
        <taxon>Cytophagia</taxon>
        <taxon>Cytophagales</taxon>
        <taxon>Spirosomataceae</taxon>
        <taxon>Dyadobacter</taxon>
    </lineage>
</organism>
<proteinExistence type="predicted"/>
<dbReference type="Proteomes" id="UP000294850">
    <property type="component" value="Unassembled WGS sequence"/>
</dbReference>